<accession>A0AAE0YMW2</accession>
<dbReference type="EMBL" id="JAWDGP010005804">
    <property type="protein sequence ID" value="KAK3751870.1"/>
    <property type="molecule type" value="Genomic_DNA"/>
</dbReference>
<dbReference type="AlphaFoldDB" id="A0AAE0YMW2"/>
<protein>
    <submittedName>
        <fullName evidence="1">Uncharacterized protein</fullName>
    </submittedName>
</protein>
<reference evidence="1" key="1">
    <citation type="journal article" date="2023" name="G3 (Bethesda)">
        <title>A reference genome for the long-term kleptoplast-retaining sea slug Elysia crispata morphotype clarki.</title>
        <authorList>
            <person name="Eastman K.E."/>
            <person name="Pendleton A.L."/>
            <person name="Shaikh M.A."/>
            <person name="Suttiyut T."/>
            <person name="Ogas R."/>
            <person name="Tomko P."/>
            <person name="Gavelis G."/>
            <person name="Widhalm J.R."/>
            <person name="Wisecaver J.H."/>
        </authorList>
    </citation>
    <scope>NUCLEOTIDE SEQUENCE</scope>
    <source>
        <strain evidence="1">ECLA1</strain>
    </source>
</reference>
<evidence type="ECO:0000313" key="2">
    <source>
        <dbReference type="Proteomes" id="UP001283361"/>
    </source>
</evidence>
<evidence type="ECO:0000313" key="1">
    <source>
        <dbReference type="EMBL" id="KAK3751870.1"/>
    </source>
</evidence>
<sequence length="142" mass="16220">VYMSWIKDNSEGAYIVFDGAGTDRDSWFSVARILDSTWSPSIVNDAGSLEPPSAYGLCDHNGCRRFDLYGLHSYCSEEWFYSFTMDVHPSWCFDMGYWEPNFVHNFPTFFYSTTNGRTAIGTARIYPLAGKADVLAIWVKFD</sequence>
<keyword evidence="2" id="KW-1185">Reference proteome</keyword>
<feature type="non-terminal residue" evidence="1">
    <location>
        <position position="1"/>
    </location>
</feature>
<proteinExistence type="predicted"/>
<gene>
    <name evidence="1" type="ORF">RRG08_047146</name>
</gene>
<dbReference type="Proteomes" id="UP001283361">
    <property type="component" value="Unassembled WGS sequence"/>
</dbReference>
<organism evidence="1 2">
    <name type="scientific">Elysia crispata</name>
    <name type="common">lettuce slug</name>
    <dbReference type="NCBI Taxonomy" id="231223"/>
    <lineage>
        <taxon>Eukaryota</taxon>
        <taxon>Metazoa</taxon>
        <taxon>Spiralia</taxon>
        <taxon>Lophotrochozoa</taxon>
        <taxon>Mollusca</taxon>
        <taxon>Gastropoda</taxon>
        <taxon>Heterobranchia</taxon>
        <taxon>Euthyneura</taxon>
        <taxon>Panpulmonata</taxon>
        <taxon>Sacoglossa</taxon>
        <taxon>Placobranchoidea</taxon>
        <taxon>Plakobranchidae</taxon>
        <taxon>Elysia</taxon>
    </lineage>
</organism>
<name>A0AAE0YMW2_9GAST</name>
<comment type="caution">
    <text evidence="1">The sequence shown here is derived from an EMBL/GenBank/DDBJ whole genome shotgun (WGS) entry which is preliminary data.</text>
</comment>